<comment type="caution">
    <text evidence="3">The sequence shown here is derived from an EMBL/GenBank/DDBJ whole genome shotgun (WGS) entry which is preliminary data.</text>
</comment>
<sequence length="536" mass="61834">MSNKKLPPGWEKQNSNDRPNWVYKDSLKKSWNNNASNLMSNPNYKVDISEETKNIVSDKSKKNSLEEKFASNKRNQNIIKEENKVLDENMLLKEHEIVDDKIEKNKTFQAQDNVENKAKKNETIPAQDNVENKAKKNEIAYVNDSTLEKEEKIDFKKSRDIVKKEKKIFEVVLMILLIITIIALAVLVYLYFNDKKLKIKLVDSTVVETSTIEPTTITDDILVETTTVEETTTTEDVVSTNNENMSTDGILLTTEYYTITLPSWWKGKYGYEIYETENYGYSLTVYHKQSKEEYYSGEFFTICLITHNSEEPMNLVYLGDLSVPNINDFYIYAHFPTDVQYSESGANEYIEMQDEVNNILLTISPGNGNAYTSADFTETDESSMTNSENEIMDENENNYMNENKNILTDGISLKTEYYTITLPSWWKGKYGYEIYETEGHGYSLTVYHKQSGENYYGGELFSIDLVLHDSKVSTNSIYLGDLSVPQINDFYIYALFPIDAQYSESEANEYMEMQDEVDNILLTISSRKGSMYTSVD</sequence>
<gene>
    <name evidence="3" type="ORF">N5B56_02885</name>
</gene>
<feature type="region of interest" description="Disordered" evidence="1">
    <location>
        <begin position="1"/>
        <end position="22"/>
    </location>
</feature>
<dbReference type="Proteomes" id="UP001431199">
    <property type="component" value="Unassembled WGS sequence"/>
</dbReference>
<protein>
    <submittedName>
        <fullName evidence="3">Uncharacterized protein</fullName>
    </submittedName>
</protein>
<accession>A0ABT2LXK9</accession>
<evidence type="ECO:0000256" key="1">
    <source>
        <dbReference type="SAM" id="MobiDB-lite"/>
    </source>
</evidence>
<evidence type="ECO:0000256" key="2">
    <source>
        <dbReference type="SAM" id="Phobius"/>
    </source>
</evidence>
<dbReference type="RefSeq" id="WP_260978350.1">
    <property type="nucleotide sequence ID" value="NZ_JAODBU010000003.1"/>
</dbReference>
<keyword evidence="2" id="KW-0472">Membrane</keyword>
<evidence type="ECO:0000313" key="4">
    <source>
        <dbReference type="Proteomes" id="UP001431199"/>
    </source>
</evidence>
<keyword evidence="2" id="KW-0812">Transmembrane</keyword>
<name>A0ABT2LXK9_9FIRM</name>
<keyword evidence="4" id="KW-1185">Reference proteome</keyword>
<organism evidence="3 4">
    <name type="scientific">Eubacterium album</name>
    <dbReference type="NCBI Taxonomy" id="2978477"/>
    <lineage>
        <taxon>Bacteria</taxon>
        <taxon>Bacillati</taxon>
        <taxon>Bacillota</taxon>
        <taxon>Clostridia</taxon>
        <taxon>Eubacteriales</taxon>
        <taxon>Eubacteriaceae</taxon>
        <taxon>Eubacterium</taxon>
    </lineage>
</organism>
<evidence type="ECO:0000313" key="3">
    <source>
        <dbReference type="EMBL" id="MCT7398035.1"/>
    </source>
</evidence>
<proteinExistence type="predicted"/>
<feature type="transmembrane region" description="Helical" evidence="2">
    <location>
        <begin position="168"/>
        <end position="192"/>
    </location>
</feature>
<reference evidence="3" key="1">
    <citation type="submission" date="2022-09" db="EMBL/GenBank/DDBJ databases">
        <title>Eubacterium sp. LFL-14 isolated from human feces.</title>
        <authorList>
            <person name="Liu F."/>
        </authorList>
    </citation>
    <scope>NUCLEOTIDE SEQUENCE</scope>
    <source>
        <strain evidence="3">LFL-14</strain>
    </source>
</reference>
<dbReference type="EMBL" id="JAODBU010000003">
    <property type="protein sequence ID" value="MCT7398035.1"/>
    <property type="molecule type" value="Genomic_DNA"/>
</dbReference>
<keyword evidence="2" id="KW-1133">Transmembrane helix</keyword>